<evidence type="ECO:0000256" key="8">
    <source>
        <dbReference type="ARBA" id="ARBA00023186"/>
    </source>
</evidence>
<dbReference type="InterPro" id="IPR034505">
    <property type="entry name" value="Coproporphyrinogen-III_oxidase"/>
</dbReference>
<keyword evidence="7" id="KW-0411">Iron-sulfur</keyword>
<evidence type="ECO:0000256" key="2">
    <source>
        <dbReference type="ARBA" id="ARBA00017228"/>
    </source>
</evidence>
<evidence type="ECO:0000256" key="9">
    <source>
        <dbReference type="SAM" id="MobiDB-lite"/>
    </source>
</evidence>
<dbReference type="GO" id="GO:0005737">
    <property type="term" value="C:cytoplasm"/>
    <property type="evidence" value="ECO:0007669"/>
    <property type="project" value="InterPro"/>
</dbReference>
<dbReference type="SUPFAM" id="SSF102114">
    <property type="entry name" value="Radical SAM enzymes"/>
    <property type="match status" value="1"/>
</dbReference>
<name>A0A426DGY5_9FIRM</name>
<dbReference type="InterPro" id="IPR058240">
    <property type="entry name" value="rSAM_sf"/>
</dbReference>
<dbReference type="Proteomes" id="UP000274920">
    <property type="component" value="Unassembled WGS sequence"/>
</dbReference>
<keyword evidence="8" id="KW-0143">Chaperone</keyword>
<dbReference type="Gene3D" id="3.20.20.70">
    <property type="entry name" value="Aldolase class I"/>
    <property type="match status" value="1"/>
</dbReference>
<dbReference type="InterPro" id="IPR013785">
    <property type="entry name" value="Aldolase_TIM"/>
</dbReference>
<dbReference type="PANTHER" id="PTHR13932">
    <property type="entry name" value="COPROPORPHYRINIGEN III OXIDASE"/>
    <property type="match status" value="1"/>
</dbReference>
<dbReference type="SFLD" id="SFLDG01082">
    <property type="entry name" value="B12-binding_domain_containing"/>
    <property type="match status" value="1"/>
</dbReference>
<keyword evidence="5" id="KW-0479">Metal-binding</keyword>
<dbReference type="Pfam" id="PF06969">
    <property type="entry name" value="HemN_C"/>
    <property type="match status" value="1"/>
</dbReference>
<dbReference type="SMART" id="SM00729">
    <property type="entry name" value="Elp3"/>
    <property type="match status" value="1"/>
</dbReference>
<dbReference type="SFLD" id="SFLDF00562">
    <property type="entry name" value="HemN-like__clustered_with_heat"/>
    <property type="match status" value="1"/>
</dbReference>
<dbReference type="GO" id="GO:0051539">
    <property type="term" value="F:4 iron, 4 sulfur cluster binding"/>
    <property type="evidence" value="ECO:0007669"/>
    <property type="project" value="InterPro"/>
</dbReference>
<dbReference type="AlphaFoldDB" id="A0A426DGY5"/>
<evidence type="ECO:0000256" key="7">
    <source>
        <dbReference type="ARBA" id="ARBA00023014"/>
    </source>
</evidence>
<dbReference type="EMBL" id="RHJS01000002">
    <property type="protein sequence ID" value="RRK32035.1"/>
    <property type="molecule type" value="Genomic_DNA"/>
</dbReference>
<comment type="caution">
    <text evidence="11">The sequence shown here is derived from an EMBL/GenBank/DDBJ whole genome shotgun (WGS) entry which is preliminary data.</text>
</comment>
<sequence>MRELELYVHIPFCIRKCAYCDFLSGPADEAVREQYVDALVREIRSYRKWFADYRVSTIFTGGGTPSILSPGQIQDIFAALRENFTVDTGAEITIEANPGTVTEEKIRAWKAAGVNRVSIGLQSAKDEELRMLGRIHDYRQFLDTWEMVRGAGIDNANIDLIFAIPGQTPKSWEETLRKTAELSPEHLSVYSLIIEEGTPFYDMYGEASECMRSGNGEEEKEATADQREHEGESWAHVYKPPAGVRIPRLPDEETERRMYEDTAAILQEYGYSRYEISNYAKPGCECRHNMGYWQRKEYLGIGLGASSLIRNTRFCRSFDLTGYLSGAGPAENFWEEREELTVKDEMEEFMFLGLRMMCGVSKSEFLRLFGIPMDQVYGEPLYKMEKNGLLEITEDRVRLTESGIHISNYVFAQFLF</sequence>
<reference evidence="11" key="1">
    <citation type="submission" date="2018-10" db="EMBL/GenBank/DDBJ databases">
        <title>Schaedlerella arabinophila gen. nov. sp. nov., isolated from the mouse intestinal tract and comparative analysis with the genome of the closely related altered Schaedler flora strain ASF502.</title>
        <authorList>
            <person name="Miyake S."/>
            <person name="Soh M."/>
            <person name="Seedorf H."/>
        </authorList>
    </citation>
    <scope>NUCLEOTIDE SEQUENCE [LARGE SCALE GENOMIC DNA]</scope>
    <source>
        <strain evidence="11">DSM 106076</strain>
    </source>
</reference>
<keyword evidence="6" id="KW-0408">Iron</keyword>
<dbReference type="SFLD" id="SFLDS00029">
    <property type="entry name" value="Radical_SAM"/>
    <property type="match status" value="1"/>
</dbReference>
<dbReference type="GO" id="GO:0046872">
    <property type="term" value="F:metal ion binding"/>
    <property type="evidence" value="ECO:0007669"/>
    <property type="project" value="UniProtKB-KW"/>
</dbReference>
<feature type="compositionally biased region" description="Basic and acidic residues" evidence="9">
    <location>
        <begin position="215"/>
        <end position="232"/>
    </location>
</feature>
<dbReference type="Pfam" id="PF04055">
    <property type="entry name" value="Radical_SAM"/>
    <property type="match status" value="1"/>
</dbReference>
<protein>
    <recommendedName>
        <fullName evidence="2">Heme chaperone HemW</fullName>
    </recommendedName>
</protein>
<evidence type="ECO:0000256" key="1">
    <source>
        <dbReference type="ARBA" id="ARBA00006100"/>
    </source>
</evidence>
<evidence type="ECO:0000256" key="6">
    <source>
        <dbReference type="ARBA" id="ARBA00023004"/>
    </source>
</evidence>
<evidence type="ECO:0000256" key="3">
    <source>
        <dbReference type="ARBA" id="ARBA00022617"/>
    </source>
</evidence>
<gene>
    <name evidence="11" type="ORF">EBB54_12125</name>
</gene>
<proteinExistence type="inferred from homology"/>
<comment type="similarity">
    <text evidence="1">Belongs to the anaerobic coproporphyrinogen-III oxidase family. HemW subfamily.</text>
</comment>
<dbReference type="GO" id="GO:0006779">
    <property type="term" value="P:porphyrin-containing compound biosynthetic process"/>
    <property type="evidence" value="ECO:0007669"/>
    <property type="project" value="InterPro"/>
</dbReference>
<keyword evidence="3" id="KW-0349">Heme</keyword>
<dbReference type="GO" id="GO:0004109">
    <property type="term" value="F:coproporphyrinogen oxidase activity"/>
    <property type="evidence" value="ECO:0007669"/>
    <property type="project" value="InterPro"/>
</dbReference>
<evidence type="ECO:0000313" key="12">
    <source>
        <dbReference type="Proteomes" id="UP000274920"/>
    </source>
</evidence>
<dbReference type="PROSITE" id="PS51918">
    <property type="entry name" value="RADICAL_SAM"/>
    <property type="match status" value="1"/>
</dbReference>
<dbReference type="InterPro" id="IPR007197">
    <property type="entry name" value="rSAM"/>
</dbReference>
<feature type="domain" description="Radical SAM core" evidence="10">
    <location>
        <begin position="1"/>
        <end position="232"/>
    </location>
</feature>
<dbReference type="InterPro" id="IPR004559">
    <property type="entry name" value="HemW-like"/>
</dbReference>
<evidence type="ECO:0000313" key="11">
    <source>
        <dbReference type="EMBL" id="RRK32035.1"/>
    </source>
</evidence>
<keyword evidence="4" id="KW-0949">S-adenosyl-L-methionine</keyword>
<dbReference type="InterPro" id="IPR010723">
    <property type="entry name" value="HemN_C"/>
</dbReference>
<dbReference type="PANTHER" id="PTHR13932:SF5">
    <property type="entry name" value="RADICAL S-ADENOSYL METHIONINE DOMAIN-CONTAINING PROTEIN 1, MITOCHONDRIAL"/>
    <property type="match status" value="1"/>
</dbReference>
<feature type="region of interest" description="Disordered" evidence="9">
    <location>
        <begin position="212"/>
        <end position="232"/>
    </location>
</feature>
<dbReference type="SFLD" id="SFLDG01065">
    <property type="entry name" value="anaerobic_coproporphyrinogen-I"/>
    <property type="match status" value="1"/>
</dbReference>
<keyword evidence="12" id="KW-1185">Reference proteome</keyword>
<dbReference type="InterPro" id="IPR006638">
    <property type="entry name" value="Elp3/MiaA/NifB-like_rSAM"/>
</dbReference>
<organism evidence="11 12">
    <name type="scientific">Schaedlerella arabinosiphila</name>
    <dbReference type="NCBI Taxonomy" id="2044587"/>
    <lineage>
        <taxon>Bacteria</taxon>
        <taxon>Bacillati</taxon>
        <taxon>Bacillota</taxon>
        <taxon>Clostridia</taxon>
        <taxon>Lachnospirales</taxon>
        <taxon>Lachnospiraceae</taxon>
        <taxon>Schaedlerella</taxon>
    </lineage>
</organism>
<dbReference type="RefSeq" id="WP_125127580.1">
    <property type="nucleotide sequence ID" value="NZ_RHJS01000002.1"/>
</dbReference>
<accession>A0A426DGY5</accession>
<evidence type="ECO:0000256" key="5">
    <source>
        <dbReference type="ARBA" id="ARBA00022723"/>
    </source>
</evidence>
<evidence type="ECO:0000256" key="4">
    <source>
        <dbReference type="ARBA" id="ARBA00022691"/>
    </source>
</evidence>
<evidence type="ECO:0000259" key="10">
    <source>
        <dbReference type="PROSITE" id="PS51918"/>
    </source>
</evidence>
<dbReference type="CDD" id="cd01335">
    <property type="entry name" value="Radical_SAM"/>
    <property type="match status" value="1"/>
</dbReference>